<dbReference type="EMBL" id="AP018227">
    <property type="protein sequence ID" value="BAY81107.1"/>
    <property type="molecule type" value="Genomic_DNA"/>
</dbReference>
<dbReference type="InterPro" id="IPR012296">
    <property type="entry name" value="Nuclease_put_TT1808"/>
</dbReference>
<reference evidence="2 3" key="1">
    <citation type="submission" date="2017-06" db="EMBL/GenBank/DDBJ databases">
        <title>Genome sequencing of cyanobaciteial culture collection at National Institute for Environmental Studies (NIES).</title>
        <authorList>
            <person name="Hirose Y."/>
            <person name="Shimura Y."/>
            <person name="Fujisawa T."/>
            <person name="Nakamura Y."/>
            <person name="Kawachi M."/>
        </authorList>
    </citation>
    <scope>NUCLEOTIDE SEQUENCE [LARGE SCALE GENOMIC DNA]</scope>
    <source>
        <strain evidence="2 3">NIES-267</strain>
    </source>
</reference>
<name>A0A1Z4LIP6_9CYAN</name>
<proteinExistence type="predicted"/>
<dbReference type="InterPro" id="IPR008538">
    <property type="entry name" value="Uma2"/>
</dbReference>
<dbReference type="PANTHER" id="PTHR35400">
    <property type="entry name" value="SLR1083 PROTEIN"/>
    <property type="match status" value="1"/>
</dbReference>
<keyword evidence="3" id="KW-1185">Reference proteome</keyword>
<dbReference type="Proteomes" id="UP000218418">
    <property type="component" value="Chromosome"/>
</dbReference>
<dbReference type="PANTHER" id="PTHR35400:SF1">
    <property type="entry name" value="SLR1083 PROTEIN"/>
    <property type="match status" value="1"/>
</dbReference>
<dbReference type="Gene3D" id="3.90.1570.10">
    <property type="entry name" value="tt1808, chain A"/>
    <property type="match status" value="1"/>
</dbReference>
<feature type="domain" description="Putative restriction endonuclease" evidence="1">
    <location>
        <begin position="11"/>
        <end position="177"/>
    </location>
</feature>
<organism evidence="2 3">
    <name type="scientific">Calothrix parasitica NIES-267</name>
    <dbReference type="NCBI Taxonomy" id="1973488"/>
    <lineage>
        <taxon>Bacteria</taxon>
        <taxon>Bacillati</taxon>
        <taxon>Cyanobacteriota</taxon>
        <taxon>Cyanophyceae</taxon>
        <taxon>Nostocales</taxon>
        <taxon>Calotrichaceae</taxon>
        <taxon>Calothrix</taxon>
    </lineage>
</organism>
<dbReference type="OrthoDB" id="509866at2"/>
<dbReference type="InterPro" id="IPR011335">
    <property type="entry name" value="Restrct_endonuc-II-like"/>
</dbReference>
<evidence type="ECO:0000313" key="2">
    <source>
        <dbReference type="EMBL" id="BAY81107.1"/>
    </source>
</evidence>
<dbReference type="SUPFAM" id="SSF52980">
    <property type="entry name" value="Restriction endonuclease-like"/>
    <property type="match status" value="1"/>
</dbReference>
<accession>A0A1Z4LIP6</accession>
<sequence>MTVTLAKWTTEEYHQMIEAGIFDNRRVELLRGEIVEMSPEGEPHAYFSTEAGEYLIQLLGNLAKIRQAKPITLDNNSEPEPDIAVVQPLGREYLEHHPYPENVFWLIEYSNSSLEKDLETKTKIYAEVGIIEYWVVNIKKRQLIVFREPSDGEYASKFTVTEGTIHALAFPNISVSVEMIISN</sequence>
<evidence type="ECO:0000259" key="1">
    <source>
        <dbReference type="Pfam" id="PF05685"/>
    </source>
</evidence>
<protein>
    <recommendedName>
        <fullName evidence="1">Putative restriction endonuclease domain-containing protein</fullName>
    </recommendedName>
</protein>
<dbReference type="Pfam" id="PF05685">
    <property type="entry name" value="Uma2"/>
    <property type="match status" value="1"/>
</dbReference>
<dbReference type="CDD" id="cd06260">
    <property type="entry name" value="DUF820-like"/>
    <property type="match status" value="1"/>
</dbReference>
<gene>
    <name evidence="2" type="ORF">NIES267_05720</name>
</gene>
<evidence type="ECO:0000313" key="3">
    <source>
        <dbReference type="Proteomes" id="UP000218418"/>
    </source>
</evidence>
<dbReference type="AlphaFoldDB" id="A0A1Z4LIP6"/>